<dbReference type="GO" id="GO:0004673">
    <property type="term" value="F:protein histidine kinase activity"/>
    <property type="evidence" value="ECO:0007669"/>
    <property type="project" value="InterPro"/>
</dbReference>
<name>A0A0B8NS72_9VIBR</name>
<proteinExistence type="predicted"/>
<dbReference type="Gene3D" id="3.30.450.220">
    <property type="entry name" value="LuxQ periplasmic domain, N-terminal subdomain"/>
    <property type="match status" value="1"/>
</dbReference>
<dbReference type="AlphaFoldDB" id="A0A0B8NS72"/>
<gene>
    <name evidence="4" type="ORF">JCM19231_1255</name>
</gene>
<dbReference type="GO" id="GO:0005886">
    <property type="term" value="C:plasma membrane"/>
    <property type="evidence" value="ECO:0007669"/>
    <property type="project" value="UniProtKB-SubCell"/>
</dbReference>
<dbReference type="InterPro" id="IPR029151">
    <property type="entry name" value="Sensor-like_sf"/>
</dbReference>
<evidence type="ECO:0000313" key="4">
    <source>
        <dbReference type="EMBL" id="GAM56761.1"/>
    </source>
</evidence>
<dbReference type="Pfam" id="PF09308">
    <property type="entry name" value="LuxQ-periplasm"/>
    <property type="match status" value="1"/>
</dbReference>
<keyword evidence="2" id="KW-1003">Cell membrane</keyword>
<keyword evidence="5" id="KW-1185">Reference proteome</keyword>
<keyword evidence="2" id="KW-0472">Membrane</keyword>
<evidence type="ECO:0000256" key="1">
    <source>
        <dbReference type="ARBA" id="ARBA00004429"/>
    </source>
</evidence>
<dbReference type="GO" id="GO:0016791">
    <property type="term" value="F:phosphatase activity"/>
    <property type="evidence" value="ECO:0007669"/>
    <property type="project" value="InterPro"/>
</dbReference>
<organism evidence="4 5">
    <name type="scientific">Vibrio ishigakensis</name>
    <dbReference type="NCBI Taxonomy" id="1481914"/>
    <lineage>
        <taxon>Bacteria</taxon>
        <taxon>Pseudomonadati</taxon>
        <taxon>Pseudomonadota</taxon>
        <taxon>Gammaproteobacteria</taxon>
        <taxon>Vibrionales</taxon>
        <taxon>Vibrionaceae</taxon>
        <taxon>Vibrio</taxon>
    </lineage>
</organism>
<dbReference type="InterPro" id="IPR043056">
    <property type="entry name" value="LuxQ-periplasm_N"/>
</dbReference>
<evidence type="ECO:0000313" key="5">
    <source>
        <dbReference type="Proteomes" id="UP000031671"/>
    </source>
</evidence>
<dbReference type="Proteomes" id="UP000031671">
    <property type="component" value="Unassembled WGS sequence"/>
</dbReference>
<dbReference type="EMBL" id="BBRZ01000036">
    <property type="protein sequence ID" value="GAM56761.1"/>
    <property type="molecule type" value="Genomic_DNA"/>
</dbReference>
<reference evidence="4 5" key="1">
    <citation type="submission" date="2015-01" db="EMBL/GenBank/DDBJ databases">
        <title>Vibrio sp. C1 JCM 19231 whole genome shotgun sequence.</title>
        <authorList>
            <person name="Sawabe T."/>
            <person name="Meirelles P."/>
            <person name="Feng G."/>
            <person name="Sayaka M."/>
            <person name="Hattori M."/>
            <person name="Ohkuma M."/>
        </authorList>
    </citation>
    <scope>NUCLEOTIDE SEQUENCE [LARGE SCALE GENOMIC DNA]</scope>
    <source>
        <strain evidence="5">JCM 19231</strain>
    </source>
</reference>
<protein>
    <recommendedName>
        <fullName evidence="3">LuxQ periplasmic domain-containing protein</fullName>
    </recommendedName>
</protein>
<comment type="caution">
    <text evidence="4">The sequence shown here is derived from an EMBL/GenBank/DDBJ whole genome shotgun (WGS) entry which is preliminary data.</text>
</comment>
<sequence>MFFVYNYQLNSTTFESEQERNFDQTSQIVKQLMENYLNSVQVSQDITSRSRTLIESFQNEDYQGIESFMQEVEEFDPSNTPDIRFLYQYGKIAWKMGAMNSSVFRPSSFYSWPTKSISTTNGTS</sequence>
<evidence type="ECO:0000259" key="3">
    <source>
        <dbReference type="Pfam" id="PF09308"/>
    </source>
</evidence>
<feature type="domain" description="LuxQ periplasmic" evidence="3">
    <location>
        <begin position="12"/>
        <end position="102"/>
    </location>
</feature>
<comment type="subcellular location">
    <subcellularLocation>
        <location evidence="1">Cell inner membrane</location>
        <topology evidence="1">Multi-pass membrane protein</topology>
    </subcellularLocation>
</comment>
<dbReference type="InterPro" id="IPR015387">
    <property type="entry name" value="LuxQ-periplasm_dom"/>
</dbReference>
<dbReference type="SUPFAM" id="SSF103190">
    <property type="entry name" value="Sensory domain-like"/>
    <property type="match status" value="1"/>
</dbReference>
<evidence type="ECO:0000256" key="2">
    <source>
        <dbReference type="ARBA" id="ARBA00022519"/>
    </source>
</evidence>
<accession>A0A0B8NS72</accession>
<keyword evidence="2" id="KW-0997">Cell inner membrane</keyword>
<reference evidence="4 5" key="2">
    <citation type="submission" date="2015-01" db="EMBL/GenBank/DDBJ databases">
        <authorList>
            <consortium name="NBRP consortium"/>
            <person name="Sawabe T."/>
            <person name="Meirelles P."/>
            <person name="Feng G."/>
            <person name="Sayaka M."/>
            <person name="Hattori M."/>
            <person name="Ohkuma M."/>
        </authorList>
    </citation>
    <scope>NUCLEOTIDE SEQUENCE [LARGE SCALE GENOMIC DNA]</scope>
    <source>
        <strain evidence="5">JCM 19231</strain>
    </source>
</reference>